<dbReference type="Proteomes" id="UP000835052">
    <property type="component" value="Unassembled WGS sequence"/>
</dbReference>
<evidence type="ECO:0000313" key="1">
    <source>
        <dbReference type="EMBL" id="CAD6187502.1"/>
    </source>
</evidence>
<dbReference type="AlphaFoldDB" id="A0A8S1GX52"/>
<organism evidence="1 2">
    <name type="scientific">Caenorhabditis auriculariae</name>
    <dbReference type="NCBI Taxonomy" id="2777116"/>
    <lineage>
        <taxon>Eukaryota</taxon>
        <taxon>Metazoa</taxon>
        <taxon>Ecdysozoa</taxon>
        <taxon>Nematoda</taxon>
        <taxon>Chromadorea</taxon>
        <taxon>Rhabditida</taxon>
        <taxon>Rhabditina</taxon>
        <taxon>Rhabditomorpha</taxon>
        <taxon>Rhabditoidea</taxon>
        <taxon>Rhabditidae</taxon>
        <taxon>Peloderinae</taxon>
        <taxon>Caenorhabditis</taxon>
    </lineage>
</organism>
<dbReference type="SUPFAM" id="SSF54236">
    <property type="entry name" value="Ubiquitin-like"/>
    <property type="match status" value="1"/>
</dbReference>
<name>A0A8S1GX52_9PELO</name>
<gene>
    <name evidence="1" type="ORF">CAUJ_LOCUS3421</name>
</gene>
<dbReference type="OrthoDB" id="5798960at2759"/>
<dbReference type="CDD" id="cd17039">
    <property type="entry name" value="Ubl_ubiquitin_like"/>
    <property type="match status" value="1"/>
</dbReference>
<dbReference type="EMBL" id="CAJGYM010000006">
    <property type="protein sequence ID" value="CAD6187502.1"/>
    <property type="molecule type" value="Genomic_DNA"/>
</dbReference>
<keyword evidence="2" id="KW-1185">Reference proteome</keyword>
<proteinExistence type="predicted"/>
<accession>A0A8S1GX52</accession>
<protein>
    <recommendedName>
        <fullName evidence="3">Ubiquitin-like domain-containing protein</fullName>
    </recommendedName>
</protein>
<sequence length="198" mass="22321">MDLCLVLNLEDQDGVSHRKKPSKFNKETSIEQLSKAIYSVWNIDEKKYQELFFNGHQILSLNSTLQQIGVKNDDEIVVPERTKFAHQAIACSKALEDSGFLIVYASFGPQWRDTISPMMRFVDRTQSALKQSATTFFSQKYPNAKIDFKSKQGGSRAGIVVIVTCNGEETTYYMKNYHHAGSSMSLQKYIKATSPGSS</sequence>
<evidence type="ECO:0008006" key="3">
    <source>
        <dbReference type="Google" id="ProtNLM"/>
    </source>
</evidence>
<comment type="caution">
    <text evidence="1">The sequence shown here is derived from an EMBL/GenBank/DDBJ whole genome shotgun (WGS) entry which is preliminary data.</text>
</comment>
<dbReference type="InterPro" id="IPR029071">
    <property type="entry name" value="Ubiquitin-like_domsf"/>
</dbReference>
<dbReference type="Gene3D" id="3.10.20.90">
    <property type="entry name" value="Phosphatidylinositol 3-kinase Catalytic Subunit, Chain A, domain 1"/>
    <property type="match status" value="1"/>
</dbReference>
<evidence type="ECO:0000313" key="2">
    <source>
        <dbReference type="Proteomes" id="UP000835052"/>
    </source>
</evidence>
<reference evidence="1" key="1">
    <citation type="submission" date="2020-10" db="EMBL/GenBank/DDBJ databases">
        <authorList>
            <person name="Kikuchi T."/>
        </authorList>
    </citation>
    <scope>NUCLEOTIDE SEQUENCE</scope>
    <source>
        <strain evidence="1">NKZ352</strain>
    </source>
</reference>